<dbReference type="EMBL" id="AKPH01000002">
    <property type="protein sequence ID" value="EJB97118.1"/>
    <property type="molecule type" value="Genomic_DNA"/>
</dbReference>
<reference evidence="1 2" key="1">
    <citation type="journal article" date="2013" name="Pathog. Dis.">
        <title>Genome sequences of 65 Helicobacter pylori strains isolated from asymptomatic individuals and patients with gastric cancer, peptic ulcer disease, or gastritis.</title>
        <authorList>
            <person name="Blanchard T.G."/>
            <person name="Czinn S.J."/>
            <person name="Correa P."/>
            <person name="Nakazawa T."/>
            <person name="Keelan M."/>
            <person name="Morningstar L."/>
            <person name="Santana-Cruz I."/>
            <person name="Maroo A."/>
            <person name="McCracken C."/>
            <person name="Shefchek K."/>
            <person name="Daugherty S."/>
            <person name="Song Y."/>
            <person name="Fraser C.M."/>
            <person name="Fricke W.F."/>
        </authorList>
    </citation>
    <scope>NUCLEOTIDE SEQUENCE [LARGE SCALE GENOMIC DNA]</scope>
    <source>
        <strain evidence="1 2">Hp H-34</strain>
    </source>
</reference>
<organism evidence="1 2">
    <name type="scientific">Helicobacter pylori Hp H-34</name>
    <dbReference type="NCBI Taxonomy" id="992069"/>
    <lineage>
        <taxon>Bacteria</taxon>
        <taxon>Pseudomonadati</taxon>
        <taxon>Campylobacterota</taxon>
        <taxon>Epsilonproteobacteria</taxon>
        <taxon>Campylobacterales</taxon>
        <taxon>Helicobacteraceae</taxon>
        <taxon>Helicobacter</taxon>
    </lineage>
</organism>
<sequence length="56" mass="6769">MGSLLAEGNKKDRVDQYKLVAKMRFYGFREVEFLFKTFKCTYSKHSLSYLRRTHSR</sequence>
<comment type="caution">
    <text evidence="1">The sequence shown here is derived from an EMBL/GenBank/DDBJ whole genome shotgun (WGS) entry which is preliminary data.</text>
</comment>
<evidence type="ECO:0000313" key="1">
    <source>
        <dbReference type="EMBL" id="EJB97118.1"/>
    </source>
</evidence>
<name>J0EEM6_HELPX</name>
<accession>J0EEM6</accession>
<gene>
    <name evidence="1" type="ORF">HPHPH34_0849</name>
</gene>
<dbReference type="Proteomes" id="UP000004741">
    <property type="component" value="Unassembled WGS sequence"/>
</dbReference>
<proteinExistence type="predicted"/>
<dbReference type="AlphaFoldDB" id="J0EEM6"/>
<protein>
    <submittedName>
        <fullName evidence="1">Uncharacterized protein</fullName>
    </submittedName>
</protein>
<dbReference type="PATRIC" id="fig|992069.3.peg.827"/>
<evidence type="ECO:0000313" key="2">
    <source>
        <dbReference type="Proteomes" id="UP000004741"/>
    </source>
</evidence>